<dbReference type="EMBL" id="UYRT01017792">
    <property type="protein sequence ID" value="VDK57203.1"/>
    <property type="molecule type" value="Genomic_DNA"/>
</dbReference>
<evidence type="ECO:0000313" key="2">
    <source>
        <dbReference type="Proteomes" id="UP000271098"/>
    </source>
</evidence>
<reference evidence="3" key="1">
    <citation type="submission" date="2016-06" db="UniProtKB">
        <authorList>
            <consortium name="WormBaseParasite"/>
        </authorList>
    </citation>
    <scope>IDENTIFICATION</scope>
</reference>
<dbReference type="Proteomes" id="UP000271098">
    <property type="component" value="Unassembled WGS sequence"/>
</dbReference>
<reference evidence="1 2" key="2">
    <citation type="submission" date="2018-11" db="EMBL/GenBank/DDBJ databases">
        <authorList>
            <consortium name="Pathogen Informatics"/>
        </authorList>
    </citation>
    <scope>NUCLEOTIDE SEQUENCE [LARGE SCALE GENOMIC DNA]</scope>
</reference>
<evidence type="ECO:0000313" key="1">
    <source>
        <dbReference type="EMBL" id="VDK57203.1"/>
    </source>
</evidence>
<dbReference type="OrthoDB" id="5811893at2759"/>
<organism evidence="3">
    <name type="scientific">Gongylonema pulchrum</name>
    <dbReference type="NCBI Taxonomy" id="637853"/>
    <lineage>
        <taxon>Eukaryota</taxon>
        <taxon>Metazoa</taxon>
        <taxon>Ecdysozoa</taxon>
        <taxon>Nematoda</taxon>
        <taxon>Chromadorea</taxon>
        <taxon>Rhabditida</taxon>
        <taxon>Spirurina</taxon>
        <taxon>Spiruromorpha</taxon>
        <taxon>Spiruroidea</taxon>
        <taxon>Gongylonematidae</taxon>
        <taxon>Gongylonema</taxon>
    </lineage>
</organism>
<protein>
    <submittedName>
        <fullName evidence="3">Fibronectin type-III domain-containing protein</fullName>
    </submittedName>
</protein>
<accession>A0A183DEG0</accession>
<gene>
    <name evidence="1" type="ORF">GPUH_LOCUS7101</name>
</gene>
<name>A0A183DEG0_9BILA</name>
<sequence length="176" mass="19864">MKLFFRASKGAVIYRIEPENVPFDVTPFSGDVFSRYGVPNGRYFFNVVATDSLAREARANVRILVGPRIDPKRQFKQSQSKNSTNPQKSDILKVRSRRTKRDLGNDIVLTLKESHPLGLLKKQIPLDPDEKIPLAPLTTDYLRIHGNGSLELIKALNYELEAFHQAAVQISGQFKG</sequence>
<evidence type="ECO:0000313" key="3">
    <source>
        <dbReference type="WBParaSite" id="GPUH_0000711001-mRNA-1"/>
    </source>
</evidence>
<dbReference type="WBParaSite" id="GPUH_0000711001-mRNA-1">
    <property type="protein sequence ID" value="GPUH_0000711001-mRNA-1"/>
    <property type="gene ID" value="GPUH_0000711001"/>
</dbReference>
<proteinExistence type="predicted"/>
<dbReference type="AlphaFoldDB" id="A0A183DEG0"/>
<keyword evidence="2" id="KW-1185">Reference proteome</keyword>